<evidence type="ECO:0008006" key="4">
    <source>
        <dbReference type="Google" id="ProtNLM"/>
    </source>
</evidence>
<dbReference type="PRINTS" id="PR00146">
    <property type="entry name" value="DHPICSNTHASE"/>
</dbReference>
<dbReference type="PANTHER" id="PTHR12128:SF66">
    <property type="entry name" value="4-HYDROXY-2-OXOGLUTARATE ALDOLASE, MITOCHONDRIAL"/>
    <property type="match status" value="1"/>
</dbReference>
<evidence type="ECO:0000256" key="1">
    <source>
        <dbReference type="ARBA" id="ARBA00023239"/>
    </source>
</evidence>
<dbReference type="SUPFAM" id="SSF51569">
    <property type="entry name" value="Aldolase"/>
    <property type="match status" value="1"/>
</dbReference>
<evidence type="ECO:0000313" key="2">
    <source>
        <dbReference type="EMBL" id="WRT63967.1"/>
    </source>
</evidence>
<dbReference type="Gene3D" id="3.20.20.70">
    <property type="entry name" value="Aldolase class I"/>
    <property type="match status" value="1"/>
</dbReference>
<sequence length="363" mass="38322">MPIATTAPTPAFKVLPPGIYCPTISFFLPTQEQELDIDLHIKHMEFLARSGIAGVVVQGSTAEAVALDHEERKTLISTAKQAFRSVGNNGPIIAGTVGAQSSREALKLCKDASDAGADFALVLPPSYYPAAMTTEAIQNFFEELASASPIPIIIYSYPGVSSGIQLDTDIICRLAKHPNILGVKHTDHDVGRIARETAFAKTHDFGSPFTILGGATDYLLGALAVGGQGAITGMANVAPRVCARAFELGVQGKIEEALKYAGAISQAEWGMGKGAILGTKYMTCWANSYPSNAALARKPLALCTEAVKDHCRSVAEEIVALERQLEKEGWVGAALRAQNGNGTVPSKKTNGVLDTLKETVAAL</sequence>
<accession>A0ABZ1CQF7</accession>
<dbReference type="Pfam" id="PF00701">
    <property type="entry name" value="DHDPS"/>
    <property type="match status" value="1"/>
</dbReference>
<evidence type="ECO:0000313" key="3">
    <source>
        <dbReference type="Proteomes" id="UP001329825"/>
    </source>
</evidence>
<gene>
    <name evidence="2" type="ORF">IL334_000894</name>
</gene>
<name>A0ABZ1CQF7_9TREE</name>
<dbReference type="CDD" id="cd00408">
    <property type="entry name" value="DHDPS-like"/>
    <property type="match status" value="1"/>
</dbReference>
<dbReference type="InterPro" id="IPR002220">
    <property type="entry name" value="DapA-like"/>
</dbReference>
<dbReference type="EMBL" id="CP141881">
    <property type="protein sequence ID" value="WRT63967.1"/>
    <property type="molecule type" value="Genomic_DNA"/>
</dbReference>
<dbReference type="Proteomes" id="UP001329825">
    <property type="component" value="Chromosome 1"/>
</dbReference>
<dbReference type="GeneID" id="87953025"/>
<dbReference type="InterPro" id="IPR013785">
    <property type="entry name" value="Aldolase_TIM"/>
</dbReference>
<proteinExistence type="predicted"/>
<organism evidence="2 3">
    <name type="scientific">Kwoniella shivajii</name>
    <dbReference type="NCBI Taxonomy" id="564305"/>
    <lineage>
        <taxon>Eukaryota</taxon>
        <taxon>Fungi</taxon>
        <taxon>Dikarya</taxon>
        <taxon>Basidiomycota</taxon>
        <taxon>Agaricomycotina</taxon>
        <taxon>Tremellomycetes</taxon>
        <taxon>Tremellales</taxon>
        <taxon>Cryptococcaceae</taxon>
        <taxon>Kwoniella</taxon>
    </lineage>
</organism>
<reference evidence="2 3" key="1">
    <citation type="submission" date="2024-01" db="EMBL/GenBank/DDBJ databases">
        <title>Comparative genomics of Cryptococcus and Kwoniella reveals pathogenesis evolution and contrasting modes of karyotype evolution via chromosome fusion or intercentromeric recombination.</title>
        <authorList>
            <person name="Coelho M.A."/>
            <person name="David-Palma M."/>
            <person name="Shea T."/>
            <person name="Bowers K."/>
            <person name="McGinley-Smith S."/>
            <person name="Mohammad A.W."/>
            <person name="Gnirke A."/>
            <person name="Yurkov A.M."/>
            <person name="Nowrousian M."/>
            <person name="Sun S."/>
            <person name="Cuomo C.A."/>
            <person name="Heitman J."/>
        </authorList>
    </citation>
    <scope>NUCLEOTIDE SEQUENCE [LARGE SCALE GENOMIC DNA]</scope>
    <source>
        <strain evidence="2">CBS 11374</strain>
    </source>
</reference>
<dbReference type="PANTHER" id="PTHR12128">
    <property type="entry name" value="DIHYDRODIPICOLINATE SYNTHASE"/>
    <property type="match status" value="1"/>
</dbReference>
<dbReference type="RefSeq" id="XP_062788707.1">
    <property type="nucleotide sequence ID" value="XM_062932656.1"/>
</dbReference>
<dbReference type="SMART" id="SM01130">
    <property type="entry name" value="DHDPS"/>
    <property type="match status" value="1"/>
</dbReference>
<protein>
    <recommendedName>
        <fullName evidence="4">Dihydrodipicolinate synthetase</fullName>
    </recommendedName>
</protein>
<keyword evidence="3" id="KW-1185">Reference proteome</keyword>
<keyword evidence="1" id="KW-0456">Lyase</keyword>